<dbReference type="GO" id="GO:0046872">
    <property type="term" value="F:metal ion binding"/>
    <property type="evidence" value="ECO:0007669"/>
    <property type="project" value="UniProtKB-KW"/>
</dbReference>
<evidence type="ECO:0000256" key="3">
    <source>
        <dbReference type="ARBA" id="ARBA00022741"/>
    </source>
</evidence>
<reference evidence="10" key="1">
    <citation type="submission" date="2017-09" db="EMBL/GenBank/DDBJ databases">
        <title>Yangia sp. SAOS 153D whole genome sequencing.</title>
        <authorList>
            <person name="Verma A."/>
            <person name="Krishnamurthi S."/>
        </authorList>
    </citation>
    <scope>NUCLEOTIDE SEQUENCE [LARGE SCALE GENOMIC DNA]</scope>
    <source>
        <strain evidence="10">SAOS 153D</strain>
    </source>
</reference>
<dbReference type="Gene3D" id="3.30.300.30">
    <property type="match status" value="1"/>
</dbReference>
<evidence type="ECO:0000256" key="2">
    <source>
        <dbReference type="ARBA" id="ARBA00022598"/>
    </source>
</evidence>
<dbReference type="GO" id="GO:0019427">
    <property type="term" value="P:acetyl-CoA biosynthetic process from acetate"/>
    <property type="evidence" value="ECO:0007669"/>
    <property type="project" value="UniProtKB-UniRule"/>
</dbReference>
<comment type="PTM">
    <text evidence="6">Acetylated. Deacetylation by the SIR2-homolog deacetylase activates the enzyme.</text>
</comment>
<dbReference type="Pfam" id="PF16177">
    <property type="entry name" value="ACAS_N"/>
    <property type="match status" value="1"/>
</dbReference>
<dbReference type="Pfam" id="PF13193">
    <property type="entry name" value="AMP-binding_C"/>
    <property type="match status" value="1"/>
</dbReference>
<dbReference type="PANTHER" id="PTHR24095:SF14">
    <property type="entry name" value="ACETYL-COENZYME A SYNTHETASE 1"/>
    <property type="match status" value="1"/>
</dbReference>
<dbReference type="PANTHER" id="PTHR24095">
    <property type="entry name" value="ACETYL-COENZYME A SYNTHETASE"/>
    <property type="match status" value="1"/>
</dbReference>
<comment type="function">
    <text evidence="6">Catalyzes the conversion of acetate into acetyl-CoA (AcCoA), an essential intermediate at the junction of anabolic and catabolic pathways. AcsA undergoes a two-step reaction. In the first half reaction, AcsA combines acetate with ATP to form acetyl-adenylate (AcAMP) intermediate. In the second half reaction, it can then transfer the acetyl group from AcAMP to the sulfhydryl group of CoA, forming the product AcCoA.</text>
</comment>
<feature type="binding site" evidence="6">
    <location>
        <position position="507"/>
    </location>
    <ligand>
        <name>ATP</name>
        <dbReference type="ChEBI" id="CHEBI:30616"/>
    </ligand>
</feature>
<evidence type="ECO:0000256" key="6">
    <source>
        <dbReference type="HAMAP-Rule" id="MF_01123"/>
    </source>
</evidence>
<dbReference type="OrthoDB" id="9803968at2"/>
<keyword evidence="2 6" id="KW-0436">Ligase</keyword>
<feature type="binding site" evidence="6">
    <location>
        <position position="522"/>
    </location>
    <ligand>
        <name>ATP</name>
        <dbReference type="ChEBI" id="CHEBI:30616"/>
    </ligand>
</feature>
<dbReference type="GO" id="GO:0016208">
    <property type="term" value="F:AMP binding"/>
    <property type="evidence" value="ECO:0007669"/>
    <property type="project" value="InterPro"/>
</dbReference>
<keyword evidence="3 6" id="KW-0547">Nucleotide-binding</keyword>
<evidence type="ECO:0000256" key="1">
    <source>
        <dbReference type="ARBA" id="ARBA00006432"/>
    </source>
</evidence>
<feature type="domain" description="AMP-binding enzyme C-terminal" evidence="8">
    <location>
        <begin position="538"/>
        <end position="616"/>
    </location>
</feature>
<feature type="binding site" evidence="6">
    <location>
        <position position="533"/>
    </location>
    <ligand>
        <name>ATP</name>
        <dbReference type="ChEBI" id="CHEBI:30616"/>
    </ligand>
</feature>
<dbReference type="GO" id="GO:0005829">
    <property type="term" value="C:cytosol"/>
    <property type="evidence" value="ECO:0007669"/>
    <property type="project" value="TreeGrafter"/>
</dbReference>
<dbReference type="EC" id="6.2.1.1" evidence="6"/>
<organism evidence="10">
    <name type="scientific">Alloyangia mangrovi</name>
    <dbReference type="NCBI Taxonomy" id="1779329"/>
    <lineage>
        <taxon>Bacteria</taxon>
        <taxon>Pseudomonadati</taxon>
        <taxon>Pseudomonadota</taxon>
        <taxon>Alphaproteobacteria</taxon>
        <taxon>Rhodobacterales</taxon>
        <taxon>Roseobacteraceae</taxon>
        <taxon>Alloyangia</taxon>
    </lineage>
</organism>
<dbReference type="EMBL" id="NTHN01000088">
    <property type="protein sequence ID" value="PBD19895.1"/>
    <property type="molecule type" value="Genomic_DNA"/>
</dbReference>
<keyword evidence="6" id="KW-0460">Magnesium</keyword>
<dbReference type="Pfam" id="PF00501">
    <property type="entry name" value="AMP-binding"/>
    <property type="match status" value="1"/>
</dbReference>
<dbReference type="FunFam" id="3.30.300.30:FF:000004">
    <property type="entry name" value="Acetyl-coenzyme A synthetase"/>
    <property type="match status" value="1"/>
</dbReference>
<dbReference type="GO" id="GO:0005524">
    <property type="term" value="F:ATP binding"/>
    <property type="evidence" value="ECO:0007669"/>
    <property type="project" value="UniProtKB-KW"/>
</dbReference>
<comment type="cofactor">
    <cofactor evidence="6">
        <name>Mg(2+)</name>
        <dbReference type="ChEBI" id="CHEBI:18420"/>
    </cofactor>
</comment>
<dbReference type="InterPro" id="IPR042099">
    <property type="entry name" value="ANL_N_sf"/>
</dbReference>
<dbReference type="InterPro" id="IPR000873">
    <property type="entry name" value="AMP-dep_synth/lig_dom"/>
</dbReference>
<sequence>MKDDAQTATAGTYAPSEDFVAKAHVDVARYDEMYARSISDPDGFWGEQAQRLDWMARPTKIKDTNFDFGNVSIKWFEDGVLNVAYNCIDRHLPARAEQTAIIFEPDNPEDPAQHITYAELYDQVNRMANVLLSQGVMRGDRVVIYLPMIPEAAYAMLACARIGAIHSIVFAGFSPDALANRINDCGAKIVITADTAPRGGRRTALKSNTDAALLHCSDKVRCLVVKHTGDQTSWIDGRDVDVKALMETAAPDCPPRPMNAEDPLFILYTSGSTGKPKGVVHSSGGYLLYAALTHEVVFDYHEGDIYWCTADVGWVTGHSYIVYGPLANGATTLMFEGVPTWPDASRFWQVCEKHKVNQFYTAPTAIRALMGQGDAFVDGCDLSSLKLLGTVGEPINPEAWNWYNDKIGKGNCPIVDTWWQTETGGHLMTPLPGAHATKPGAAMKPFFGIQPVVLEPTSGVEISERPTEGVLAIKDSWPGQMRTVWGDHERFEQTYFQQYKGYYFSGDGCRADEDGDYWITGRVDDVINVSGHRMGTAEVESALVAHAKVAEAAVVGYPHAVKGQGIYCYVTLMNDVEPSEDLKKELRSWVRTEIGPIASPDLIQWAPGLPKTRSGKIMRRILRKIAENDYGALGDTSTLADPSVVDDLIENRANKG</sequence>
<feature type="binding site" evidence="6">
    <location>
        <begin position="416"/>
        <end position="421"/>
    </location>
    <ligand>
        <name>ATP</name>
        <dbReference type="ChEBI" id="CHEBI:30616"/>
    </ligand>
</feature>
<evidence type="ECO:0000313" key="10">
    <source>
        <dbReference type="EMBL" id="PBD19895.1"/>
    </source>
</evidence>
<dbReference type="Gene3D" id="3.40.50.12780">
    <property type="entry name" value="N-terminal domain of ligase-like"/>
    <property type="match status" value="1"/>
</dbReference>
<dbReference type="NCBIfam" id="TIGR02188">
    <property type="entry name" value="Ac_CoA_lig_AcsA"/>
    <property type="match status" value="1"/>
</dbReference>
<comment type="similarity">
    <text evidence="1 6">Belongs to the ATP-dependent AMP-binding enzyme family.</text>
</comment>
<dbReference type="FunFam" id="3.40.50.12780:FF:000001">
    <property type="entry name" value="Acetyl-coenzyme A synthetase"/>
    <property type="match status" value="1"/>
</dbReference>
<feature type="binding site" evidence="6">
    <location>
        <position position="530"/>
    </location>
    <ligand>
        <name>CoA</name>
        <dbReference type="ChEBI" id="CHEBI:57287"/>
    </ligand>
</feature>
<dbReference type="GO" id="GO:0003987">
    <property type="term" value="F:acetate-CoA ligase activity"/>
    <property type="evidence" value="ECO:0007669"/>
    <property type="project" value="UniProtKB-UniRule"/>
</dbReference>
<evidence type="ECO:0000259" key="8">
    <source>
        <dbReference type="Pfam" id="PF13193"/>
    </source>
</evidence>
<dbReference type="InterPro" id="IPR011904">
    <property type="entry name" value="Ac_CoA_lig"/>
</dbReference>
<dbReference type="InterPro" id="IPR045851">
    <property type="entry name" value="AMP-bd_C_sf"/>
</dbReference>
<dbReference type="PROSITE" id="PS00455">
    <property type="entry name" value="AMP_BINDING"/>
    <property type="match status" value="1"/>
</dbReference>
<feature type="binding site" evidence="6">
    <location>
        <position position="544"/>
    </location>
    <ligand>
        <name>Mg(2+)</name>
        <dbReference type="ChEBI" id="CHEBI:18420"/>
    </ligand>
</feature>
<feature type="modified residue" description="N6-acetyllysine" evidence="6">
    <location>
        <position position="616"/>
    </location>
</feature>
<proteinExistence type="inferred from homology"/>
<dbReference type="InterPro" id="IPR020845">
    <property type="entry name" value="AMP-binding_CS"/>
</dbReference>
<feature type="domain" description="Acetyl-coenzyme A synthetase N-terminal" evidence="9">
    <location>
        <begin position="30"/>
        <end position="87"/>
    </location>
</feature>
<name>A0A2A3JXH1_9RHOB</name>
<gene>
    <name evidence="10" type="primary">acs</name>
    <name evidence="6" type="synonym">acsA</name>
    <name evidence="10" type="ORF">CLG85_06940</name>
</gene>
<feature type="binding site" evidence="6">
    <location>
        <position position="549"/>
    </location>
    <ligand>
        <name>Mg(2+)</name>
        <dbReference type="ChEBI" id="CHEBI:18420"/>
    </ligand>
</feature>
<evidence type="ECO:0000259" key="7">
    <source>
        <dbReference type="Pfam" id="PF00501"/>
    </source>
</evidence>
<accession>A0A2A3JXH1</accession>
<feature type="domain" description="AMP-dependent synthetase/ligase" evidence="7">
    <location>
        <begin position="94"/>
        <end position="475"/>
    </location>
</feature>
<evidence type="ECO:0000256" key="5">
    <source>
        <dbReference type="ARBA" id="ARBA00022990"/>
    </source>
</evidence>
<dbReference type="SUPFAM" id="SSF56801">
    <property type="entry name" value="Acetyl-CoA synthetase-like"/>
    <property type="match status" value="1"/>
</dbReference>
<comment type="caution">
    <text evidence="6">Lacks conserved residue(s) required for the propagation of feature annotation.</text>
</comment>
<feature type="binding site" evidence="6">
    <location>
        <begin position="392"/>
        <end position="394"/>
    </location>
    <ligand>
        <name>ATP</name>
        <dbReference type="ChEBI" id="CHEBI:30616"/>
    </ligand>
</feature>
<dbReference type="AlphaFoldDB" id="A0A2A3JXH1"/>
<feature type="binding site" evidence="6">
    <location>
        <position position="546"/>
    </location>
    <ligand>
        <name>Mg(2+)</name>
        <dbReference type="ChEBI" id="CHEBI:18420"/>
    </ligand>
</feature>
<dbReference type="InterPro" id="IPR025110">
    <property type="entry name" value="AMP-bd_C"/>
</dbReference>
<feature type="binding site" evidence="6">
    <location>
        <position position="316"/>
    </location>
    <ligand>
        <name>CoA</name>
        <dbReference type="ChEBI" id="CHEBI:57287"/>
    </ligand>
</feature>
<dbReference type="InterPro" id="IPR032387">
    <property type="entry name" value="ACAS_N"/>
</dbReference>
<comment type="catalytic activity">
    <reaction evidence="6">
        <text>acetate + ATP + CoA = acetyl-CoA + AMP + diphosphate</text>
        <dbReference type="Rhea" id="RHEA:23176"/>
        <dbReference type="ChEBI" id="CHEBI:30089"/>
        <dbReference type="ChEBI" id="CHEBI:30616"/>
        <dbReference type="ChEBI" id="CHEBI:33019"/>
        <dbReference type="ChEBI" id="CHEBI:57287"/>
        <dbReference type="ChEBI" id="CHEBI:57288"/>
        <dbReference type="ChEBI" id="CHEBI:456215"/>
        <dbReference type="EC" id="6.2.1.1"/>
    </reaction>
</comment>
<dbReference type="NCBIfam" id="NF001208">
    <property type="entry name" value="PRK00174.1"/>
    <property type="match status" value="1"/>
</dbReference>
<feature type="binding site" evidence="6">
    <location>
        <position position="591"/>
    </location>
    <ligand>
        <name>CoA</name>
        <dbReference type="ChEBI" id="CHEBI:57287"/>
    </ligand>
</feature>
<feature type="binding site" evidence="6">
    <location>
        <begin position="198"/>
        <end position="201"/>
    </location>
    <ligand>
        <name>CoA</name>
        <dbReference type="ChEBI" id="CHEBI:57287"/>
    </ligand>
</feature>
<keyword evidence="4 6" id="KW-0067">ATP-binding</keyword>
<dbReference type="CDD" id="cd05966">
    <property type="entry name" value="ACS"/>
    <property type="match status" value="1"/>
</dbReference>
<protein>
    <recommendedName>
        <fullName evidence="6">Acetyl-coenzyme A synthetase</fullName>
        <shortName evidence="6">AcCoA synthetase</shortName>
        <shortName evidence="6">Acs</shortName>
        <ecNumber evidence="6">6.2.1.1</ecNumber>
    </recommendedName>
    <alternativeName>
        <fullName evidence="6">Acetate--CoA ligase</fullName>
    </alternativeName>
    <alternativeName>
        <fullName evidence="6">Acyl-activating enzyme</fullName>
    </alternativeName>
</protein>
<evidence type="ECO:0000259" key="9">
    <source>
        <dbReference type="Pfam" id="PF16177"/>
    </source>
</evidence>
<keyword evidence="6" id="KW-0479">Metal-binding</keyword>
<keyword evidence="5 6" id="KW-0007">Acetylation</keyword>
<dbReference type="HAMAP" id="MF_01123">
    <property type="entry name" value="Ac_CoA_synth"/>
    <property type="match status" value="1"/>
</dbReference>
<evidence type="ECO:0000256" key="4">
    <source>
        <dbReference type="ARBA" id="ARBA00022840"/>
    </source>
</evidence>
<comment type="caution">
    <text evidence="10">The sequence shown here is derived from an EMBL/GenBank/DDBJ whole genome shotgun (WGS) entry which is preliminary data.</text>
</comment>